<feature type="compositionally biased region" description="Basic and acidic residues" evidence="1">
    <location>
        <begin position="162"/>
        <end position="201"/>
    </location>
</feature>
<comment type="caution">
    <text evidence="4">The sequence shown here is derived from an EMBL/GenBank/DDBJ whole genome shotgun (WGS) entry which is preliminary data.</text>
</comment>
<name>A0AAV3IUE1_ENTAV</name>
<evidence type="ECO:0000313" key="3">
    <source>
        <dbReference type="EMBL" id="EOT45692.1"/>
    </source>
</evidence>
<evidence type="ECO:0000313" key="4">
    <source>
        <dbReference type="EMBL" id="EOU16903.1"/>
    </source>
</evidence>
<keyword evidence="2" id="KW-1133">Transmembrane helix</keyword>
<keyword evidence="2" id="KW-0812">Transmembrane</keyword>
<dbReference type="Proteomes" id="UP000014107">
    <property type="component" value="Unassembled WGS sequence"/>
</dbReference>
<sequence length="298" mass="32913">METVFTLVFIIGCIGAWYFIKKSPNKRNRNISFGLIALSAIIIGFIPISETKEVTSKPVEEKKTKQQSSAKISDLVLETPKEVTSDDTGEVKISGKTSPNAEVSIGLGIVGDKTTADKSGDFMLLYELSSPETTLTINSKLDGNSKSTKIKVKMNGNALSALEEKEAEESRKAESKNLEKQKSEESKEAEQKRTEDSKNAENQKNSDITQLADEATPQQSDILTELALQQFDKSYPYKGSKLHIAIGKLQDWTQKDGKWFAKYEATIVNAFDAKRSANVEVTIEPVSESSGYVSFLDY</sequence>
<dbReference type="EMBL" id="AHYV01000019">
    <property type="protein sequence ID" value="EOT45692.1"/>
    <property type="molecule type" value="Genomic_DNA"/>
</dbReference>
<feature type="region of interest" description="Disordered" evidence="1">
    <location>
        <begin position="161"/>
        <end position="214"/>
    </location>
</feature>
<keyword evidence="2" id="KW-0472">Membrane</keyword>
<evidence type="ECO:0000256" key="2">
    <source>
        <dbReference type="SAM" id="Phobius"/>
    </source>
</evidence>
<gene>
    <name evidence="4" type="ORF">I570_04052</name>
    <name evidence="3" type="ORF">OMU_02116</name>
</gene>
<dbReference type="RefSeq" id="WP_016180029.1">
    <property type="nucleotide sequence ID" value="NZ_KE136363.1"/>
</dbReference>
<proteinExistence type="predicted"/>
<dbReference type="AlphaFoldDB" id="A0AAV3IUE1"/>
<reference evidence="3 5" key="1">
    <citation type="submission" date="2013-03" db="EMBL/GenBank/DDBJ databases">
        <title>The Genome Sequence of Enterococcus avium ATCC_14025 (Illumina only assembly).</title>
        <authorList>
            <consortium name="The Broad Institute Genomics Platform"/>
            <consortium name="The Broad Institute Genome Sequencing Center for Infectious Disease"/>
            <person name="Earl A."/>
            <person name="Russ C."/>
            <person name="Gilmore M."/>
            <person name="Surin D."/>
            <person name="Walker B."/>
            <person name="Young S."/>
            <person name="Zeng Q."/>
            <person name="Gargeya S."/>
            <person name="Fitzgerald M."/>
            <person name="Haas B."/>
            <person name="Abouelleil A."/>
            <person name="Allen A.W."/>
            <person name="Alvarado L."/>
            <person name="Arachchi H.M."/>
            <person name="Berlin A.M."/>
            <person name="Chapman S.B."/>
            <person name="Gainer-Dewar J."/>
            <person name="Goldberg J."/>
            <person name="Griggs A."/>
            <person name="Gujja S."/>
            <person name="Hansen M."/>
            <person name="Howarth C."/>
            <person name="Imamovic A."/>
            <person name="Ireland A."/>
            <person name="Larimer J."/>
            <person name="McCowan C."/>
            <person name="Murphy C."/>
            <person name="Pearson M."/>
            <person name="Poon T.W."/>
            <person name="Priest M."/>
            <person name="Roberts A."/>
            <person name="Saif S."/>
            <person name="Shea T."/>
            <person name="Sisk P."/>
            <person name="Sykes S."/>
            <person name="Wortman J."/>
            <person name="Nusbaum C."/>
            <person name="Birren B."/>
        </authorList>
    </citation>
    <scope>NUCLEOTIDE SEQUENCE [LARGE SCALE GENOMIC DNA]</scope>
    <source>
        <strain evidence="3 5">ATCC 14025</strain>
    </source>
</reference>
<evidence type="ECO:0000256" key="1">
    <source>
        <dbReference type="SAM" id="MobiDB-lite"/>
    </source>
</evidence>
<protein>
    <recommendedName>
        <fullName evidence="7">Bacterial Ig domain-containing protein</fullName>
    </recommendedName>
</protein>
<dbReference type="EMBL" id="ASWL01000008">
    <property type="protein sequence ID" value="EOU16903.1"/>
    <property type="molecule type" value="Genomic_DNA"/>
</dbReference>
<feature type="transmembrane region" description="Helical" evidence="2">
    <location>
        <begin position="32"/>
        <end position="49"/>
    </location>
</feature>
<accession>A0AAV3IUE1</accession>
<evidence type="ECO:0008006" key="7">
    <source>
        <dbReference type="Google" id="ProtNLM"/>
    </source>
</evidence>
<keyword evidence="5" id="KW-1185">Reference proteome</keyword>
<evidence type="ECO:0000313" key="5">
    <source>
        <dbReference type="Proteomes" id="UP000014104"/>
    </source>
</evidence>
<evidence type="ECO:0000313" key="6">
    <source>
        <dbReference type="Proteomes" id="UP000014107"/>
    </source>
</evidence>
<dbReference type="Proteomes" id="UP000014104">
    <property type="component" value="Unassembled WGS sequence"/>
</dbReference>
<reference evidence="4 6" key="2">
    <citation type="submission" date="2013-03" db="EMBL/GenBank/DDBJ databases">
        <title>The Genome Sequence of Enterococcus avium ATCC_14025 (PacBio/Illumina hybrid assembly).</title>
        <authorList>
            <consortium name="The Broad Institute Genomics Platform"/>
            <consortium name="The Broad Institute Genome Sequencing Center for Infectious Disease"/>
            <person name="Earl A."/>
            <person name="Russ C."/>
            <person name="Gilmore M."/>
            <person name="Surin D."/>
            <person name="Walker B."/>
            <person name="Young S."/>
            <person name="Zeng Q."/>
            <person name="Gargeya S."/>
            <person name="Fitzgerald M."/>
            <person name="Haas B."/>
            <person name="Abouelleil A."/>
            <person name="Allen A.W."/>
            <person name="Alvarado L."/>
            <person name="Arachchi H.M."/>
            <person name="Berlin A.M."/>
            <person name="Chapman S.B."/>
            <person name="Gainer-Dewar J."/>
            <person name="Goldberg J."/>
            <person name="Griggs A."/>
            <person name="Gujja S."/>
            <person name="Hansen M."/>
            <person name="Howarth C."/>
            <person name="Imamovic A."/>
            <person name="Ireland A."/>
            <person name="Larimer J."/>
            <person name="McCowan C."/>
            <person name="Murphy C."/>
            <person name="Pearson M."/>
            <person name="Poon T.W."/>
            <person name="Priest M."/>
            <person name="Roberts A."/>
            <person name="Saif S."/>
            <person name="Shea T."/>
            <person name="Sisk P."/>
            <person name="Sykes S."/>
            <person name="Wortman J."/>
            <person name="Nusbaum C."/>
            <person name="Birren B."/>
        </authorList>
    </citation>
    <scope>NUCLEOTIDE SEQUENCE [LARGE SCALE GENOMIC DNA]</scope>
    <source>
        <strain evidence="4 6">ATCC 14025</strain>
    </source>
</reference>
<feature type="transmembrane region" description="Helical" evidence="2">
    <location>
        <begin position="5"/>
        <end position="20"/>
    </location>
</feature>
<organism evidence="4 6">
    <name type="scientific">Enterococcus avium ATCC 14025</name>
    <dbReference type="NCBI Taxonomy" id="1140002"/>
    <lineage>
        <taxon>Bacteria</taxon>
        <taxon>Bacillati</taxon>
        <taxon>Bacillota</taxon>
        <taxon>Bacilli</taxon>
        <taxon>Lactobacillales</taxon>
        <taxon>Enterococcaceae</taxon>
        <taxon>Enterococcus</taxon>
    </lineage>
</organism>